<evidence type="ECO:0000313" key="3">
    <source>
        <dbReference type="EMBL" id="AUB41025.1"/>
    </source>
</evidence>
<evidence type="ECO:0000256" key="2">
    <source>
        <dbReference type="SAM" id="Phobius"/>
    </source>
</evidence>
<keyword evidence="4" id="KW-1185">Reference proteome</keyword>
<sequence length="102" mass="10392">MAPKISDFVEDAGAPGIIAGIGAVLLAPVLLPIVAGVGKPLVKSVIKGGIGLYERSKGTIAEMGETWEDMVAEARAELADEKETPVFEASATNGDNVADNGV</sequence>
<evidence type="ECO:0008006" key="5">
    <source>
        <dbReference type="Google" id="ProtNLM"/>
    </source>
</evidence>
<dbReference type="Pfam" id="PF17195">
    <property type="entry name" value="DUF5132"/>
    <property type="match status" value="1"/>
</dbReference>
<dbReference type="RefSeq" id="WP_100901557.1">
    <property type="nucleotide sequence ID" value="NZ_CAWNNC010000001.1"/>
</dbReference>
<protein>
    <recommendedName>
        <fullName evidence="5">DUF5132 domain-containing protein</fullName>
    </recommendedName>
</protein>
<dbReference type="Proteomes" id="UP000232003">
    <property type="component" value="Chromosome"/>
</dbReference>
<reference evidence="3 4" key="1">
    <citation type="submission" date="2017-11" db="EMBL/GenBank/DDBJ databases">
        <title>Complete genome of a free-living desiccation-tolerant cyanobacterium and its photosynthetic adaptation to extreme terrestrial habitat.</title>
        <authorList>
            <person name="Shang J."/>
        </authorList>
    </citation>
    <scope>NUCLEOTIDE SEQUENCE [LARGE SCALE GENOMIC DNA]</scope>
    <source>
        <strain evidence="3 4">CCNUN1</strain>
    </source>
</reference>
<feature type="transmembrane region" description="Helical" evidence="2">
    <location>
        <begin position="12"/>
        <end position="37"/>
    </location>
</feature>
<keyword evidence="2" id="KW-0472">Membrane</keyword>
<dbReference type="KEGG" id="nfl:COO91_07063"/>
<dbReference type="InterPro" id="IPR033456">
    <property type="entry name" value="DUF5132"/>
</dbReference>
<dbReference type="AlphaFoldDB" id="A0A2K8T1Z9"/>
<feature type="region of interest" description="Disordered" evidence="1">
    <location>
        <begin position="82"/>
        <end position="102"/>
    </location>
</feature>
<gene>
    <name evidence="3" type="ORF">COO91_07063</name>
</gene>
<keyword evidence="2" id="KW-1133">Transmembrane helix</keyword>
<dbReference type="EMBL" id="CP024785">
    <property type="protein sequence ID" value="AUB41025.1"/>
    <property type="molecule type" value="Genomic_DNA"/>
</dbReference>
<name>A0A2K8T1Z9_9NOSO</name>
<dbReference type="OrthoDB" id="465439at2"/>
<proteinExistence type="predicted"/>
<evidence type="ECO:0000313" key="4">
    <source>
        <dbReference type="Proteomes" id="UP000232003"/>
    </source>
</evidence>
<accession>A0A2K8T1Z9</accession>
<evidence type="ECO:0000256" key="1">
    <source>
        <dbReference type="SAM" id="MobiDB-lite"/>
    </source>
</evidence>
<organism evidence="3 4">
    <name type="scientific">Nostoc flagelliforme CCNUN1</name>
    <dbReference type="NCBI Taxonomy" id="2038116"/>
    <lineage>
        <taxon>Bacteria</taxon>
        <taxon>Bacillati</taxon>
        <taxon>Cyanobacteriota</taxon>
        <taxon>Cyanophyceae</taxon>
        <taxon>Nostocales</taxon>
        <taxon>Nostocaceae</taxon>
        <taxon>Nostoc</taxon>
    </lineage>
</organism>
<keyword evidence="2" id="KW-0812">Transmembrane</keyword>